<keyword evidence="3 10" id="KW-0028">Amino-acid biosynthesis</keyword>
<evidence type="ECO:0000256" key="10">
    <source>
        <dbReference type="HAMAP-Rule" id="MF_00278"/>
    </source>
</evidence>
<dbReference type="HOGENOM" id="CLU_071837_2_2_9"/>
<dbReference type="PIRSF" id="PIRSF000495">
    <property type="entry name" value="Amidotransf_hisH"/>
    <property type="match status" value="1"/>
</dbReference>
<evidence type="ECO:0000256" key="7">
    <source>
        <dbReference type="ARBA" id="ARBA00023239"/>
    </source>
</evidence>
<comment type="caution">
    <text evidence="13">The sequence shown here is derived from an EMBL/GenBank/DDBJ whole genome shotgun (WGS) entry which is preliminary data.</text>
</comment>
<evidence type="ECO:0000256" key="4">
    <source>
        <dbReference type="ARBA" id="ARBA00022801"/>
    </source>
</evidence>
<dbReference type="OrthoDB" id="9807137at2"/>
<dbReference type="PANTHER" id="PTHR42701:SF1">
    <property type="entry name" value="IMIDAZOLE GLYCEROL PHOSPHATE SYNTHASE SUBUNIT HISH"/>
    <property type="match status" value="1"/>
</dbReference>
<feature type="domain" description="Glutamine amidotransferase" evidence="12">
    <location>
        <begin position="4"/>
        <end position="200"/>
    </location>
</feature>
<dbReference type="InterPro" id="IPR017926">
    <property type="entry name" value="GATASE"/>
</dbReference>
<dbReference type="InterPro" id="IPR010139">
    <property type="entry name" value="Imidazole-glycPsynth_HisH"/>
</dbReference>
<dbReference type="HAMAP" id="MF_00278">
    <property type="entry name" value="HisH"/>
    <property type="match status" value="1"/>
</dbReference>
<keyword evidence="6 10" id="KW-0368">Histidine biosynthesis</keyword>
<dbReference type="UniPathway" id="UPA00031">
    <property type="reaction ID" value="UER00010"/>
</dbReference>
<dbReference type="EC" id="4.3.2.10" evidence="10"/>
<dbReference type="EMBL" id="ACLA01000010">
    <property type="protein sequence ID" value="EEQ49003.1"/>
    <property type="molecule type" value="Genomic_DNA"/>
</dbReference>
<keyword evidence="13" id="KW-0328">Glycosyltransferase</keyword>
<evidence type="ECO:0000256" key="1">
    <source>
        <dbReference type="ARBA" id="ARBA00005091"/>
    </source>
</evidence>
<dbReference type="RefSeq" id="WP_006689468.1">
    <property type="nucleotide sequence ID" value="NZ_GG694006.1"/>
</dbReference>
<comment type="catalytic activity">
    <reaction evidence="9 10">
        <text>L-glutamine + H2O = L-glutamate + NH4(+)</text>
        <dbReference type="Rhea" id="RHEA:15889"/>
        <dbReference type="ChEBI" id="CHEBI:15377"/>
        <dbReference type="ChEBI" id="CHEBI:28938"/>
        <dbReference type="ChEBI" id="CHEBI:29985"/>
        <dbReference type="ChEBI" id="CHEBI:58359"/>
        <dbReference type="EC" id="3.5.1.2"/>
    </reaction>
</comment>
<evidence type="ECO:0000256" key="11">
    <source>
        <dbReference type="PIRSR" id="PIRSR000495-1"/>
    </source>
</evidence>
<evidence type="ECO:0000313" key="14">
    <source>
        <dbReference type="Proteomes" id="UP000005309"/>
    </source>
</evidence>
<dbReference type="eggNOG" id="COG0118">
    <property type="taxonomic scope" value="Bacteria"/>
</dbReference>
<keyword evidence="4 10" id="KW-0378">Hydrolase</keyword>
<protein>
    <recommendedName>
        <fullName evidence="10">Imidazole glycerol phosphate synthase subunit HisH</fullName>
        <ecNumber evidence="10">4.3.2.10</ecNumber>
    </recommendedName>
    <alternativeName>
        <fullName evidence="10">IGP synthase glutaminase subunit</fullName>
        <ecNumber evidence="10">3.5.1.2</ecNumber>
    </alternativeName>
    <alternativeName>
        <fullName evidence="10">IGP synthase subunit HisH</fullName>
    </alternativeName>
    <alternativeName>
        <fullName evidence="10">ImGP synthase subunit HisH</fullName>
        <shortName evidence="10">IGPS subunit HisH</shortName>
    </alternativeName>
</protein>
<comment type="pathway">
    <text evidence="1 10">Amino-acid biosynthesis; L-histidine biosynthesis; L-histidine from 5-phospho-alpha-D-ribose 1-diphosphate: step 5/9.</text>
</comment>
<dbReference type="AlphaFoldDB" id="C4V2I9"/>
<dbReference type="STRING" id="638302.HMPREF0908_0733"/>
<feature type="active site" description="Nucleophile" evidence="10 11">
    <location>
        <position position="79"/>
    </location>
</feature>
<name>C4V2I9_9FIRM</name>
<dbReference type="InterPro" id="IPR029062">
    <property type="entry name" value="Class_I_gatase-like"/>
</dbReference>
<evidence type="ECO:0000313" key="13">
    <source>
        <dbReference type="EMBL" id="EEQ49003.1"/>
    </source>
</evidence>
<dbReference type="SUPFAM" id="SSF52317">
    <property type="entry name" value="Class I glutamine amidotransferase-like"/>
    <property type="match status" value="1"/>
</dbReference>
<dbReference type="GO" id="GO:0005737">
    <property type="term" value="C:cytoplasm"/>
    <property type="evidence" value="ECO:0007669"/>
    <property type="project" value="UniProtKB-SubCell"/>
</dbReference>
<evidence type="ECO:0000256" key="2">
    <source>
        <dbReference type="ARBA" id="ARBA00011152"/>
    </source>
</evidence>
<comment type="catalytic activity">
    <reaction evidence="8 10">
        <text>5-[(5-phospho-1-deoxy-D-ribulos-1-ylimino)methylamino]-1-(5-phospho-beta-D-ribosyl)imidazole-4-carboxamide + L-glutamine = D-erythro-1-(imidazol-4-yl)glycerol 3-phosphate + 5-amino-1-(5-phospho-beta-D-ribosyl)imidazole-4-carboxamide + L-glutamate + H(+)</text>
        <dbReference type="Rhea" id="RHEA:24793"/>
        <dbReference type="ChEBI" id="CHEBI:15378"/>
        <dbReference type="ChEBI" id="CHEBI:29985"/>
        <dbReference type="ChEBI" id="CHEBI:58278"/>
        <dbReference type="ChEBI" id="CHEBI:58359"/>
        <dbReference type="ChEBI" id="CHEBI:58475"/>
        <dbReference type="ChEBI" id="CHEBI:58525"/>
        <dbReference type="EC" id="4.3.2.10"/>
    </reaction>
</comment>
<organism evidence="13 14">
    <name type="scientific">Selenomonas flueggei ATCC 43531</name>
    <dbReference type="NCBI Taxonomy" id="638302"/>
    <lineage>
        <taxon>Bacteria</taxon>
        <taxon>Bacillati</taxon>
        <taxon>Bacillota</taxon>
        <taxon>Negativicutes</taxon>
        <taxon>Selenomonadales</taxon>
        <taxon>Selenomonadaceae</taxon>
        <taxon>Selenomonas</taxon>
    </lineage>
</organism>
<dbReference type="NCBIfam" id="TIGR01855">
    <property type="entry name" value="IMP_synth_hisH"/>
    <property type="match status" value="1"/>
</dbReference>
<dbReference type="PANTHER" id="PTHR42701">
    <property type="entry name" value="IMIDAZOLE GLYCEROL PHOSPHATE SYNTHASE SUBUNIT HISH"/>
    <property type="match status" value="1"/>
</dbReference>
<evidence type="ECO:0000256" key="3">
    <source>
        <dbReference type="ARBA" id="ARBA00022605"/>
    </source>
</evidence>
<comment type="subcellular location">
    <subcellularLocation>
        <location evidence="10">Cytoplasm</location>
    </subcellularLocation>
</comment>
<dbReference type="GO" id="GO:0000107">
    <property type="term" value="F:imidazoleglycerol-phosphate synthase activity"/>
    <property type="evidence" value="ECO:0007669"/>
    <property type="project" value="UniProtKB-UniRule"/>
</dbReference>
<evidence type="ECO:0000256" key="9">
    <source>
        <dbReference type="ARBA" id="ARBA00049534"/>
    </source>
</evidence>
<comment type="subunit">
    <text evidence="2 10">Heterodimer of HisH and HisF.</text>
</comment>
<proteinExistence type="inferred from homology"/>
<accession>C4V2I9</accession>
<dbReference type="Gene3D" id="3.40.50.880">
    <property type="match status" value="1"/>
</dbReference>
<dbReference type="Proteomes" id="UP000005309">
    <property type="component" value="Unassembled WGS sequence"/>
</dbReference>
<keyword evidence="14" id="KW-1185">Reference proteome</keyword>
<evidence type="ECO:0000259" key="12">
    <source>
        <dbReference type="Pfam" id="PF00117"/>
    </source>
</evidence>
<evidence type="ECO:0000256" key="6">
    <source>
        <dbReference type="ARBA" id="ARBA00023102"/>
    </source>
</evidence>
<sequence length="203" mass="21668">MITVIDYGAGNLFSVEKAFSAIGAEVCVSERSVDLTSADKIVLPGVGAFGDCMTRLNASGLVPLLKERIAEGVPLLGICVGLQILFEGSEESPDVQGLGLLRGHVKKISAKNKKIPHMGWNAVHIAENYKGSGLLKNIPDASYVYFVHSYHAVPSDPSMISSTCCYGEEITASIASKHIMATQFHPEKSGKIGLAMIRNFANC</sequence>
<dbReference type="CDD" id="cd01748">
    <property type="entry name" value="GATase1_IGP_Synthase"/>
    <property type="match status" value="1"/>
</dbReference>
<evidence type="ECO:0000256" key="5">
    <source>
        <dbReference type="ARBA" id="ARBA00022962"/>
    </source>
</evidence>
<dbReference type="GO" id="GO:0000105">
    <property type="term" value="P:L-histidine biosynthetic process"/>
    <property type="evidence" value="ECO:0007669"/>
    <property type="project" value="UniProtKB-UniRule"/>
</dbReference>
<evidence type="ECO:0000256" key="8">
    <source>
        <dbReference type="ARBA" id="ARBA00047838"/>
    </source>
</evidence>
<feature type="active site" evidence="10 11">
    <location>
        <position position="187"/>
    </location>
</feature>
<gene>
    <name evidence="10 13" type="primary">hisH</name>
    <name evidence="13" type="ORF">HMPREF0908_0733</name>
</gene>
<keyword evidence="7 10" id="KW-0456">Lyase</keyword>
<dbReference type="Pfam" id="PF00117">
    <property type="entry name" value="GATase"/>
    <property type="match status" value="1"/>
</dbReference>
<keyword evidence="13" id="KW-0808">Transferase</keyword>
<dbReference type="PROSITE" id="PS51273">
    <property type="entry name" value="GATASE_TYPE_1"/>
    <property type="match status" value="1"/>
</dbReference>
<feature type="active site" evidence="10 11">
    <location>
        <position position="185"/>
    </location>
</feature>
<reference evidence="13 14" key="1">
    <citation type="submission" date="2009-04" db="EMBL/GenBank/DDBJ databases">
        <authorList>
            <person name="Qin X."/>
            <person name="Bachman B."/>
            <person name="Battles P."/>
            <person name="Bell A."/>
            <person name="Bess C."/>
            <person name="Bickham C."/>
            <person name="Chaboub L."/>
            <person name="Chen D."/>
            <person name="Coyle M."/>
            <person name="Deiros D.R."/>
            <person name="Dinh H."/>
            <person name="Forbes L."/>
            <person name="Fowler G."/>
            <person name="Francisco L."/>
            <person name="Fu Q."/>
            <person name="Gubbala S."/>
            <person name="Hale W."/>
            <person name="Han Y."/>
            <person name="Hemphill L."/>
            <person name="Highlander S.K."/>
            <person name="Hirani K."/>
            <person name="Hogues M."/>
            <person name="Jackson L."/>
            <person name="Jakkamsetti A."/>
            <person name="Javaid M."/>
            <person name="Jiang H."/>
            <person name="Korchina V."/>
            <person name="Kovar C."/>
            <person name="Lara F."/>
            <person name="Lee S."/>
            <person name="Mata R."/>
            <person name="Mathew T."/>
            <person name="Moen C."/>
            <person name="Morales K."/>
            <person name="Munidasa M."/>
            <person name="Nazareth L."/>
            <person name="Ngo R."/>
            <person name="Nguyen L."/>
            <person name="Okwuonu G."/>
            <person name="Ongeri F."/>
            <person name="Patil S."/>
            <person name="Petrosino J."/>
            <person name="Pham C."/>
            <person name="Pham P."/>
            <person name="Pu L.-L."/>
            <person name="Puazo M."/>
            <person name="Raj R."/>
            <person name="Reid J."/>
            <person name="Rouhana J."/>
            <person name="Saada N."/>
            <person name="Shang Y."/>
            <person name="Simmons D."/>
            <person name="Thornton R."/>
            <person name="Warren J."/>
            <person name="Weissenberger G."/>
            <person name="Zhang J."/>
            <person name="Zhang L."/>
            <person name="Zhou C."/>
            <person name="Zhu D."/>
            <person name="Muzny D."/>
            <person name="Worley K."/>
            <person name="Gibbs R."/>
        </authorList>
    </citation>
    <scope>NUCLEOTIDE SEQUENCE [LARGE SCALE GENOMIC DNA]</scope>
    <source>
        <strain evidence="13 14">ATCC 43531</strain>
    </source>
</reference>
<keyword evidence="5 10" id="KW-0315">Glutamine amidotransferase</keyword>
<keyword evidence="10" id="KW-0963">Cytoplasm</keyword>
<comment type="function">
    <text evidence="10">IGPS catalyzes the conversion of PRFAR and glutamine to IGP, AICAR and glutamate. The HisH subunit catalyzes the hydrolysis of glutamine to glutamate and ammonia as part of the synthesis of IGP and AICAR. The resulting ammonia molecule is channeled to the active site of HisF.</text>
</comment>
<dbReference type="EC" id="3.5.1.2" evidence="10"/>
<dbReference type="GO" id="GO:0016829">
    <property type="term" value="F:lyase activity"/>
    <property type="evidence" value="ECO:0007669"/>
    <property type="project" value="UniProtKB-KW"/>
</dbReference>
<dbReference type="GO" id="GO:0004359">
    <property type="term" value="F:glutaminase activity"/>
    <property type="evidence" value="ECO:0007669"/>
    <property type="project" value="UniProtKB-EC"/>
</dbReference>